<dbReference type="PRINTS" id="PR00038">
    <property type="entry name" value="HTHLUXR"/>
</dbReference>
<sequence>MDETAPSRPVILVIDDDPASLGLMDRELCRLGYIVRLAASGQTGLDILARGGIDLVLVDACMPGLDGWAVCERITADPLLSRLPVIFMTGLTETRHVLRAFESGAVDYVTKPFNIAEIAARLEIRLGAARRMAFAHAALDRAGRFFFALDRSGKLVWATPQAAELLHDIPDWPGLAETLARSATGATSGGILRRQALASHDLDFRIVGESAPDELLFKVERTVRNPASALQTAFNLSAREAEVLLWIARGKTSRDIAQILGISSRTIDKHTEQIYNKAGFSSRASAAAAAALHLDMRSARSIDT</sequence>
<evidence type="ECO:0000256" key="6">
    <source>
        <dbReference type="PROSITE-ProRule" id="PRU00169"/>
    </source>
</evidence>
<dbReference type="PROSITE" id="PS50110">
    <property type="entry name" value="RESPONSE_REGULATORY"/>
    <property type="match status" value="1"/>
</dbReference>
<feature type="modified residue" description="4-aspartylphosphate" evidence="6">
    <location>
        <position position="59"/>
    </location>
</feature>
<evidence type="ECO:0000256" key="4">
    <source>
        <dbReference type="ARBA" id="ARBA00023125"/>
    </source>
</evidence>
<dbReference type="EMBL" id="BJVC01000002">
    <property type="protein sequence ID" value="GEL01729.1"/>
    <property type="molecule type" value="Genomic_DNA"/>
</dbReference>
<evidence type="ECO:0000313" key="10">
    <source>
        <dbReference type="Proteomes" id="UP000321405"/>
    </source>
</evidence>
<feature type="domain" description="HTH luxR-type" evidence="7">
    <location>
        <begin position="229"/>
        <end position="294"/>
    </location>
</feature>
<dbReference type="GO" id="GO:0000976">
    <property type="term" value="F:transcription cis-regulatory region binding"/>
    <property type="evidence" value="ECO:0007669"/>
    <property type="project" value="TreeGrafter"/>
</dbReference>
<keyword evidence="2" id="KW-0902">Two-component regulatory system</keyword>
<dbReference type="GO" id="GO:0006355">
    <property type="term" value="P:regulation of DNA-templated transcription"/>
    <property type="evidence" value="ECO:0007669"/>
    <property type="project" value="InterPro"/>
</dbReference>
<keyword evidence="4 9" id="KW-0238">DNA-binding</keyword>
<dbReference type="SUPFAM" id="SSF52172">
    <property type="entry name" value="CheY-like"/>
    <property type="match status" value="1"/>
</dbReference>
<evidence type="ECO:0000259" key="8">
    <source>
        <dbReference type="PROSITE" id="PS50110"/>
    </source>
</evidence>
<dbReference type="GO" id="GO:0032993">
    <property type="term" value="C:protein-DNA complex"/>
    <property type="evidence" value="ECO:0007669"/>
    <property type="project" value="TreeGrafter"/>
</dbReference>
<dbReference type="GO" id="GO:0005829">
    <property type="term" value="C:cytosol"/>
    <property type="evidence" value="ECO:0007669"/>
    <property type="project" value="TreeGrafter"/>
</dbReference>
<dbReference type="PANTHER" id="PTHR48111">
    <property type="entry name" value="REGULATOR OF RPOS"/>
    <property type="match status" value="1"/>
</dbReference>
<accession>A0A511BN18</accession>
<dbReference type="Gene3D" id="1.10.10.10">
    <property type="entry name" value="Winged helix-like DNA-binding domain superfamily/Winged helix DNA-binding domain"/>
    <property type="match status" value="1"/>
</dbReference>
<evidence type="ECO:0000256" key="3">
    <source>
        <dbReference type="ARBA" id="ARBA00023015"/>
    </source>
</evidence>
<dbReference type="InterPro" id="IPR036388">
    <property type="entry name" value="WH-like_DNA-bd_sf"/>
</dbReference>
<evidence type="ECO:0000313" key="9">
    <source>
        <dbReference type="EMBL" id="GEL01729.1"/>
    </source>
</evidence>
<dbReference type="SUPFAM" id="SSF46894">
    <property type="entry name" value="C-terminal effector domain of the bipartite response regulators"/>
    <property type="match status" value="1"/>
</dbReference>
<dbReference type="OrthoDB" id="5292887at2"/>
<keyword evidence="1 6" id="KW-0597">Phosphoprotein</keyword>
<protein>
    <submittedName>
        <fullName evidence="9">DNA-binding response regulator</fullName>
    </submittedName>
</protein>
<dbReference type="InterPro" id="IPR016032">
    <property type="entry name" value="Sig_transdc_resp-reg_C-effctor"/>
</dbReference>
<reference evidence="9 10" key="1">
    <citation type="submission" date="2019-07" db="EMBL/GenBank/DDBJ databases">
        <title>Whole genome shotgun sequence of Swaminathania salitolerans NBRC 104436.</title>
        <authorList>
            <person name="Hosoyama A."/>
            <person name="Uohara A."/>
            <person name="Ohji S."/>
            <person name="Ichikawa N."/>
        </authorList>
    </citation>
    <scope>NUCLEOTIDE SEQUENCE [LARGE SCALE GENOMIC DNA]</scope>
    <source>
        <strain evidence="9 10">NBRC 104436</strain>
    </source>
</reference>
<dbReference type="PROSITE" id="PS50043">
    <property type="entry name" value="HTH_LUXR_2"/>
    <property type="match status" value="1"/>
</dbReference>
<dbReference type="PANTHER" id="PTHR48111:SF1">
    <property type="entry name" value="TWO-COMPONENT RESPONSE REGULATOR ORR33"/>
    <property type="match status" value="1"/>
</dbReference>
<dbReference type="RefSeq" id="WP_147092747.1">
    <property type="nucleotide sequence ID" value="NZ_BJVC01000002.1"/>
</dbReference>
<dbReference type="Pfam" id="PF00072">
    <property type="entry name" value="Response_reg"/>
    <property type="match status" value="1"/>
</dbReference>
<evidence type="ECO:0000256" key="5">
    <source>
        <dbReference type="ARBA" id="ARBA00023163"/>
    </source>
</evidence>
<name>A0A511BN18_9PROT</name>
<evidence type="ECO:0000259" key="7">
    <source>
        <dbReference type="PROSITE" id="PS50043"/>
    </source>
</evidence>
<keyword evidence="10" id="KW-1185">Reference proteome</keyword>
<evidence type="ECO:0000256" key="1">
    <source>
        <dbReference type="ARBA" id="ARBA00022553"/>
    </source>
</evidence>
<dbReference type="SMART" id="SM00448">
    <property type="entry name" value="REC"/>
    <property type="match status" value="1"/>
</dbReference>
<dbReference type="CDD" id="cd06170">
    <property type="entry name" value="LuxR_C_like"/>
    <property type="match status" value="1"/>
</dbReference>
<feature type="domain" description="Response regulatory" evidence="8">
    <location>
        <begin position="10"/>
        <end position="126"/>
    </location>
</feature>
<keyword evidence="3" id="KW-0805">Transcription regulation</keyword>
<dbReference type="AlphaFoldDB" id="A0A511BN18"/>
<dbReference type="Pfam" id="PF00196">
    <property type="entry name" value="GerE"/>
    <property type="match status" value="1"/>
</dbReference>
<dbReference type="SMART" id="SM00421">
    <property type="entry name" value="HTH_LUXR"/>
    <property type="match status" value="1"/>
</dbReference>
<keyword evidence="5" id="KW-0804">Transcription</keyword>
<gene>
    <name evidence="9" type="ORF">SSA02_08920</name>
</gene>
<dbReference type="Gene3D" id="3.40.50.2300">
    <property type="match status" value="1"/>
</dbReference>
<dbReference type="GO" id="GO:0000156">
    <property type="term" value="F:phosphorelay response regulator activity"/>
    <property type="evidence" value="ECO:0007669"/>
    <property type="project" value="TreeGrafter"/>
</dbReference>
<comment type="caution">
    <text evidence="9">The sequence shown here is derived from an EMBL/GenBank/DDBJ whole genome shotgun (WGS) entry which is preliminary data.</text>
</comment>
<dbReference type="InterPro" id="IPR001789">
    <property type="entry name" value="Sig_transdc_resp-reg_receiver"/>
</dbReference>
<dbReference type="InterPro" id="IPR000792">
    <property type="entry name" value="Tscrpt_reg_LuxR_C"/>
</dbReference>
<dbReference type="InterPro" id="IPR011006">
    <property type="entry name" value="CheY-like_superfamily"/>
</dbReference>
<evidence type="ECO:0000256" key="2">
    <source>
        <dbReference type="ARBA" id="ARBA00023012"/>
    </source>
</evidence>
<organism evidence="9 10">
    <name type="scientific">Swaminathania salitolerans</name>
    <dbReference type="NCBI Taxonomy" id="182838"/>
    <lineage>
        <taxon>Bacteria</taxon>
        <taxon>Pseudomonadati</taxon>
        <taxon>Pseudomonadota</taxon>
        <taxon>Alphaproteobacteria</taxon>
        <taxon>Acetobacterales</taxon>
        <taxon>Acetobacteraceae</taxon>
        <taxon>Swaminathania</taxon>
    </lineage>
</organism>
<dbReference type="InterPro" id="IPR039420">
    <property type="entry name" value="WalR-like"/>
</dbReference>
<dbReference type="Proteomes" id="UP000321405">
    <property type="component" value="Unassembled WGS sequence"/>
</dbReference>
<proteinExistence type="predicted"/>